<keyword evidence="6" id="KW-0539">Nucleus</keyword>
<reference evidence="8" key="1">
    <citation type="submission" date="2022-12" db="EMBL/GenBank/DDBJ databases">
        <authorList>
            <person name="Petersen C."/>
        </authorList>
    </citation>
    <scope>NUCLEOTIDE SEQUENCE</scope>
    <source>
        <strain evidence="8">IBT 16125</strain>
    </source>
</reference>
<dbReference type="Proteomes" id="UP001213681">
    <property type="component" value="Unassembled WGS sequence"/>
</dbReference>
<feature type="domain" description="Xylanolytic transcriptional activator regulatory" evidence="7">
    <location>
        <begin position="205"/>
        <end position="416"/>
    </location>
</feature>
<dbReference type="CDD" id="cd12148">
    <property type="entry name" value="fungal_TF_MHR"/>
    <property type="match status" value="1"/>
</dbReference>
<comment type="subcellular location">
    <subcellularLocation>
        <location evidence="1">Nucleus</location>
    </subcellularLocation>
</comment>
<dbReference type="PANTHER" id="PTHR40626:SF3">
    <property type="entry name" value="TRANSCRIPTION FACTOR WITH C2H2 AND ZN(2)-CYS(6) DNA BINDING DOMAIN (EUROFUNG)-RELATED"/>
    <property type="match status" value="1"/>
</dbReference>
<dbReference type="GeneID" id="81594688"/>
<dbReference type="GO" id="GO:0006351">
    <property type="term" value="P:DNA-templated transcription"/>
    <property type="evidence" value="ECO:0007669"/>
    <property type="project" value="InterPro"/>
</dbReference>
<dbReference type="GO" id="GO:0000981">
    <property type="term" value="F:DNA-binding transcription factor activity, RNA polymerase II-specific"/>
    <property type="evidence" value="ECO:0007669"/>
    <property type="project" value="InterPro"/>
</dbReference>
<accession>A0AAD6CA67</accession>
<evidence type="ECO:0000256" key="2">
    <source>
        <dbReference type="ARBA" id="ARBA00022723"/>
    </source>
</evidence>
<protein>
    <recommendedName>
        <fullName evidence="7">Xylanolytic transcriptional activator regulatory domain-containing protein</fullName>
    </recommendedName>
</protein>
<evidence type="ECO:0000313" key="9">
    <source>
        <dbReference type="Proteomes" id="UP001213681"/>
    </source>
</evidence>
<gene>
    <name evidence="8" type="ORF">N7458_001062</name>
</gene>
<name>A0AAD6CA67_9EURO</name>
<dbReference type="GO" id="GO:0005634">
    <property type="term" value="C:nucleus"/>
    <property type="evidence" value="ECO:0007669"/>
    <property type="project" value="UniProtKB-SubCell"/>
</dbReference>
<keyword evidence="9" id="KW-1185">Reference proteome</keyword>
<sequence length="577" mass="65886">MSSPAGGTELGADYTDWNEEIMSLGFLDSLLPEPTGPAMAPRDATPILQPAIPISLVAGDSVKDYGADPQGSSVVTGWHVLSKESFEFLLNFEMGGGINRVFNFMTSLEQNYQILNFESLLPSTNSLYDGLLTDRDFWKSRESSSSTKTVEWLFDPLLPQAKAIWEKLLKKPQAHENGILFDDHDLNFNDRCIEFFNPRNLRRLLDLYWKRWHTHCPIIHESSFDLSQVPTDMVMVLSLLGAFVSFDKQEAVKARQWLDATESLLFSTPWLSRHDFARQMEPPLTRETKLRLMQTALLVCVLQTWEGTESSRSRIRELRYPHLVQASREVDCLYPDIEHKMSLHSWKEFILDEQVIRTKSFIFLLDSAFSIFHNMPPHITVSDLAFPFPYPDPCFRVHNGEAFWKAVQQHSPDYPKIRRTHICDAVKMLCDTEALNTLSCPPEMPALNGFILISVCQEMSCFLSPTTVASLRRSLDRWLRMWKSGCPFNSHSSSEIYSSLDQPSASTGFTRHSYEYYCLALAKLEIMGKSPEQRHILLANGLRKGNVKDLIWNLKRMSSAYVDYSATGDSHPQTTAD</sequence>
<comment type="caution">
    <text evidence="8">The sequence shown here is derived from an EMBL/GenBank/DDBJ whole genome shotgun (WGS) entry which is preliminary data.</text>
</comment>
<dbReference type="InterPro" id="IPR007219">
    <property type="entry name" value="XnlR_reg_dom"/>
</dbReference>
<dbReference type="EMBL" id="JAPVEA010000002">
    <property type="protein sequence ID" value="KAJ5459510.1"/>
    <property type="molecule type" value="Genomic_DNA"/>
</dbReference>
<evidence type="ECO:0000259" key="7">
    <source>
        <dbReference type="Pfam" id="PF04082"/>
    </source>
</evidence>
<dbReference type="PANTHER" id="PTHR40626">
    <property type="entry name" value="MIP31509P"/>
    <property type="match status" value="1"/>
</dbReference>
<keyword evidence="4" id="KW-0863">Zinc-finger</keyword>
<dbReference type="AlphaFoldDB" id="A0AAD6CA67"/>
<evidence type="ECO:0000313" key="8">
    <source>
        <dbReference type="EMBL" id="KAJ5459510.1"/>
    </source>
</evidence>
<evidence type="ECO:0000256" key="5">
    <source>
        <dbReference type="ARBA" id="ARBA00022833"/>
    </source>
</evidence>
<dbReference type="RefSeq" id="XP_056768552.1">
    <property type="nucleotide sequence ID" value="XM_056904445.1"/>
</dbReference>
<dbReference type="GO" id="GO:0008270">
    <property type="term" value="F:zinc ion binding"/>
    <property type="evidence" value="ECO:0007669"/>
    <property type="project" value="UniProtKB-KW"/>
</dbReference>
<proteinExistence type="predicted"/>
<keyword evidence="3" id="KW-0677">Repeat</keyword>
<evidence type="ECO:0000256" key="4">
    <source>
        <dbReference type="ARBA" id="ARBA00022771"/>
    </source>
</evidence>
<keyword evidence="5" id="KW-0862">Zinc</keyword>
<dbReference type="InterPro" id="IPR051059">
    <property type="entry name" value="VerF-like"/>
</dbReference>
<evidence type="ECO:0000256" key="1">
    <source>
        <dbReference type="ARBA" id="ARBA00004123"/>
    </source>
</evidence>
<reference evidence="8" key="2">
    <citation type="journal article" date="2023" name="IMA Fungus">
        <title>Comparative genomic study of the Penicillium genus elucidates a diverse pangenome and 15 lateral gene transfer events.</title>
        <authorList>
            <person name="Petersen C."/>
            <person name="Sorensen T."/>
            <person name="Nielsen M.R."/>
            <person name="Sondergaard T.E."/>
            <person name="Sorensen J.L."/>
            <person name="Fitzpatrick D.A."/>
            <person name="Frisvad J.C."/>
            <person name="Nielsen K.L."/>
        </authorList>
    </citation>
    <scope>NUCLEOTIDE SEQUENCE</scope>
    <source>
        <strain evidence="8">IBT 16125</strain>
    </source>
</reference>
<evidence type="ECO:0000256" key="3">
    <source>
        <dbReference type="ARBA" id="ARBA00022737"/>
    </source>
</evidence>
<dbReference type="Pfam" id="PF04082">
    <property type="entry name" value="Fungal_trans"/>
    <property type="match status" value="1"/>
</dbReference>
<dbReference type="GO" id="GO:0000978">
    <property type="term" value="F:RNA polymerase II cis-regulatory region sequence-specific DNA binding"/>
    <property type="evidence" value="ECO:0007669"/>
    <property type="project" value="InterPro"/>
</dbReference>
<evidence type="ECO:0000256" key="6">
    <source>
        <dbReference type="ARBA" id="ARBA00023242"/>
    </source>
</evidence>
<dbReference type="GO" id="GO:0000785">
    <property type="term" value="C:chromatin"/>
    <property type="evidence" value="ECO:0007669"/>
    <property type="project" value="TreeGrafter"/>
</dbReference>
<keyword evidence="2" id="KW-0479">Metal-binding</keyword>
<organism evidence="8 9">
    <name type="scientific">Penicillium daleae</name>
    <dbReference type="NCBI Taxonomy" id="63821"/>
    <lineage>
        <taxon>Eukaryota</taxon>
        <taxon>Fungi</taxon>
        <taxon>Dikarya</taxon>
        <taxon>Ascomycota</taxon>
        <taxon>Pezizomycotina</taxon>
        <taxon>Eurotiomycetes</taxon>
        <taxon>Eurotiomycetidae</taxon>
        <taxon>Eurotiales</taxon>
        <taxon>Aspergillaceae</taxon>
        <taxon>Penicillium</taxon>
    </lineage>
</organism>